<dbReference type="Pfam" id="PF07660">
    <property type="entry name" value="STN"/>
    <property type="match status" value="1"/>
</dbReference>
<keyword evidence="5" id="KW-0410">Iron transport</keyword>
<organism evidence="18 19">
    <name type="scientific">Nitrospira japonica</name>
    <dbReference type="NCBI Taxonomy" id="1325564"/>
    <lineage>
        <taxon>Bacteria</taxon>
        <taxon>Pseudomonadati</taxon>
        <taxon>Nitrospirota</taxon>
        <taxon>Nitrospiria</taxon>
        <taxon>Nitrospirales</taxon>
        <taxon>Nitrospiraceae</taxon>
        <taxon>Nitrospira</taxon>
    </lineage>
</organism>
<dbReference type="InterPro" id="IPR011662">
    <property type="entry name" value="Secretin/TonB_short_N"/>
</dbReference>
<evidence type="ECO:0000256" key="2">
    <source>
        <dbReference type="ARBA" id="ARBA00009810"/>
    </source>
</evidence>
<dbReference type="STRING" id="1325564.NSJP_3949"/>
<evidence type="ECO:0000259" key="17">
    <source>
        <dbReference type="SMART" id="SM00965"/>
    </source>
</evidence>
<dbReference type="InterPro" id="IPR010105">
    <property type="entry name" value="TonB_sidphr_rcpt"/>
</dbReference>
<dbReference type="PROSITE" id="PS52016">
    <property type="entry name" value="TONB_DEPENDENT_REC_3"/>
    <property type="match status" value="1"/>
</dbReference>
<dbReference type="EMBL" id="LT828648">
    <property type="protein sequence ID" value="SLM50116.1"/>
    <property type="molecule type" value="Genomic_DNA"/>
</dbReference>
<evidence type="ECO:0000256" key="10">
    <source>
        <dbReference type="ARBA" id="ARBA00023077"/>
    </source>
</evidence>
<dbReference type="KEGG" id="nja:NSJP_3949"/>
<evidence type="ECO:0000313" key="19">
    <source>
        <dbReference type="Proteomes" id="UP000192042"/>
    </source>
</evidence>
<dbReference type="InterPro" id="IPR012910">
    <property type="entry name" value="Plug_dom"/>
</dbReference>
<feature type="domain" description="Secretin/TonB short N-terminal" evidence="17">
    <location>
        <begin position="71"/>
        <end position="122"/>
    </location>
</feature>
<dbReference type="Gene3D" id="3.55.50.30">
    <property type="match status" value="1"/>
</dbReference>
<proteinExistence type="inferred from homology"/>
<dbReference type="SUPFAM" id="SSF56935">
    <property type="entry name" value="Porins"/>
    <property type="match status" value="1"/>
</dbReference>
<evidence type="ECO:0000256" key="5">
    <source>
        <dbReference type="ARBA" id="ARBA00022496"/>
    </source>
</evidence>
<feature type="compositionally biased region" description="Polar residues" evidence="16">
    <location>
        <begin position="131"/>
        <end position="153"/>
    </location>
</feature>
<gene>
    <name evidence="18" type="ORF">NSJP_3949</name>
</gene>
<dbReference type="PANTHER" id="PTHR32552">
    <property type="entry name" value="FERRICHROME IRON RECEPTOR-RELATED"/>
    <property type="match status" value="1"/>
</dbReference>
<keyword evidence="3 14" id="KW-0813">Transport</keyword>
<dbReference type="NCBIfam" id="TIGR01783">
    <property type="entry name" value="TonB-siderophor"/>
    <property type="match status" value="1"/>
</dbReference>
<dbReference type="Gene3D" id="2.40.170.20">
    <property type="entry name" value="TonB-dependent receptor, beta-barrel domain"/>
    <property type="match status" value="1"/>
</dbReference>
<evidence type="ECO:0000256" key="3">
    <source>
        <dbReference type="ARBA" id="ARBA00022448"/>
    </source>
</evidence>
<evidence type="ECO:0000256" key="7">
    <source>
        <dbReference type="ARBA" id="ARBA00022729"/>
    </source>
</evidence>
<evidence type="ECO:0000256" key="8">
    <source>
        <dbReference type="ARBA" id="ARBA00023004"/>
    </source>
</evidence>
<comment type="subcellular location">
    <subcellularLocation>
        <location evidence="1 14">Cell outer membrane</location>
        <topology evidence="1 14">Multi-pass membrane protein</topology>
    </subcellularLocation>
</comment>
<dbReference type="GO" id="GO:0015891">
    <property type="term" value="P:siderophore transport"/>
    <property type="evidence" value="ECO:0007669"/>
    <property type="project" value="InterPro"/>
</dbReference>
<evidence type="ECO:0000256" key="14">
    <source>
        <dbReference type="PROSITE-ProRule" id="PRU01360"/>
    </source>
</evidence>
<dbReference type="PANTHER" id="PTHR32552:SF68">
    <property type="entry name" value="FERRICHROME OUTER MEMBRANE TRANSPORTER_PHAGE RECEPTOR"/>
    <property type="match status" value="1"/>
</dbReference>
<dbReference type="Pfam" id="PF00593">
    <property type="entry name" value="TonB_dep_Rec_b-barrel"/>
    <property type="match status" value="1"/>
</dbReference>
<dbReference type="InterPro" id="IPR039426">
    <property type="entry name" value="TonB-dep_rcpt-like"/>
</dbReference>
<evidence type="ECO:0000256" key="15">
    <source>
        <dbReference type="RuleBase" id="RU003357"/>
    </source>
</evidence>
<evidence type="ECO:0000256" key="11">
    <source>
        <dbReference type="ARBA" id="ARBA00023136"/>
    </source>
</evidence>
<keyword evidence="4 14" id="KW-1134">Transmembrane beta strand</keyword>
<name>A0A1W1IAU2_9BACT</name>
<protein>
    <submittedName>
        <fullName evidence="18">Putative Ferric iron uptake protein</fullName>
    </submittedName>
</protein>
<keyword evidence="9" id="KW-0406">Ion transport</keyword>
<keyword evidence="10 15" id="KW-0798">TonB box</keyword>
<dbReference type="InterPro" id="IPR037066">
    <property type="entry name" value="Plug_dom_sf"/>
</dbReference>
<dbReference type="CDD" id="cd01347">
    <property type="entry name" value="ligand_gated_channel"/>
    <property type="match status" value="1"/>
</dbReference>
<keyword evidence="6 14" id="KW-0812">Transmembrane</keyword>
<evidence type="ECO:0000256" key="12">
    <source>
        <dbReference type="ARBA" id="ARBA00023170"/>
    </source>
</evidence>
<comment type="similarity">
    <text evidence="2 14 15">Belongs to the TonB-dependent receptor family.</text>
</comment>
<evidence type="ECO:0000256" key="4">
    <source>
        <dbReference type="ARBA" id="ARBA00022452"/>
    </source>
</evidence>
<dbReference type="FunFam" id="2.40.170.20:FF:000005">
    <property type="entry name" value="TonB-dependent siderophore receptor"/>
    <property type="match status" value="1"/>
</dbReference>
<dbReference type="SMART" id="SM00965">
    <property type="entry name" value="STN"/>
    <property type="match status" value="1"/>
</dbReference>
<evidence type="ECO:0000256" key="1">
    <source>
        <dbReference type="ARBA" id="ARBA00004571"/>
    </source>
</evidence>
<evidence type="ECO:0000256" key="6">
    <source>
        <dbReference type="ARBA" id="ARBA00022692"/>
    </source>
</evidence>
<dbReference type="GO" id="GO:0015344">
    <property type="term" value="F:siderophore uptake transmembrane transporter activity"/>
    <property type="evidence" value="ECO:0007669"/>
    <property type="project" value="TreeGrafter"/>
</dbReference>
<dbReference type="OrthoDB" id="9790771at2"/>
<evidence type="ECO:0000256" key="13">
    <source>
        <dbReference type="ARBA" id="ARBA00023237"/>
    </source>
</evidence>
<dbReference type="AlphaFoldDB" id="A0A1W1IAU2"/>
<evidence type="ECO:0000256" key="9">
    <source>
        <dbReference type="ARBA" id="ARBA00023065"/>
    </source>
</evidence>
<dbReference type="RefSeq" id="WP_080888266.1">
    <property type="nucleotide sequence ID" value="NZ_LT828648.1"/>
</dbReference>
<keyword evidence="12" id="KW-0675">Receptor</keyword>
<accession>A0A1W1IAU2</accession>
<evidence type="ECO:0000313" key="18">
    <source>
        <dbReference type="EMBL" id="SLM50116.1"/>
    </source>
</evidence>
<dbReference type="InterPro" id="IPR036942">
    <property type="entry name" value="Beta-barrel_TonB_sf"/>
</dbReference>
<keyword evidence="7" id="KW-0732">Signal</keyword>
<dbReference type="Pfam" id="PF07715">
    <property type="entry name" value="Plug"/>
    <property type="match status" value="1"/>
</dbReference>
<evidence type="ECO:0000256" key="16">
    <source>
        <dbReference type="SAM" id="MobiDB-lite"/>
    </source>
</evidence>
<keyword evidence="11 14" id="KW-0472">Membrane</keyword>
<reference evidence="18 19" key="1">
    <citation type="submission" date="2017-03" db="EMBL/GenBank/DDBJ databases">
        <authorList>
            <person name="Afonso C.L."/>
            <person name="Miller P.J."/>
            <person name="Scott M.A."/>
            <person name="Spackman E."/>
            <person name="Goraichik I."/>
            <person name="Dimitrov K.M."/>
            <person name="Suarez D.L."/>
            <person name="Swayne D.E."/>
        </authorList>
    </citation>
    <scope>NUCLEOTIDE SEQUENCE [LARGE SCALE GENOMIC DNA]</scope>
    <source>
        <strain evidence="18">Genome sequencing of Nitrospira japonica strain NJ11</strain>
    </source>
</reference>
<dbReference type="Proteomes" id="UP000192042">
    <property type="component" value="Chromosome I"/>
</dbReference>
<dbReference type="GO" id="GO:0009279">
    <property type="term" value="C:cell outer membrane"/>
    <property type="evidence" value="ECO:0007669"/>
    <property type="project" value="UniProtKB-SubCell"/>
</dbReference>
<keyword evidence="8" id="KW-0408">Iron</keyword>
<dbReference type="GO" id="GO:0038023">
    <property type="term" value="F:signaling receptor activity"/>
    <property type="evidence" value="ECO:0007669"/>
    <property type="project" value="InterPro"/>
</dbReference>
<keyword evidence="19" id="KW-1185">Reference proteome</keyword>
<sequence length="852" mass="93886">MRDQSISVAGKGGQSWGFARSFLVFILVMGIWPQLAQAGSSVSRHEGPVSFNIPPQPLPSALNTFAETSGVQVSYPSQLAQGATSAGVSGTYMPDAALRELLVGTGVTYKYTNSATITLVQATPEVVPLESQEQPAQPLQTEPQPDVSDQSASKPVKVPEVIVKDVKERSEAYTTDEVTTATRLPVPVQDLPRSVETVTRQVMDDQKLIRMSDALRNVSGTSMPSTQGGRAGDFMIRGFRSDANVFKNGFREDSTFAARAARDVANIETIEVVKGPPSYLFGRADPGGIINQTTKNPLRNNYYSGEMIVGSYNLYRPNIDIGGPLNDNKTLTYRFNGVYENAESYRQGVKTERLFLTPTFGWELGSRTTFRFEGEYLYDKSPIDRGLVAVGDGPANIPVSRFLGDPTKQGYINQGKATIIMFHQLSDQWKVRSAFRAAVSSEKYNSLESWFMDDASGILQLAQFQIPTLVQSYYWQNELHGNVMTGSVKHKLMMGVELGRENASQQQYSDTAGAAPLNTINIYNPLYSFFSNPLDLQSDTSTTNNIMGIYAGDQIDILENLHLHAGGRFDIFEQKQINRPSVFSPDGGTDKQSDNAFSPSVGLTYQPIKAVALFANYTRSFLPQSTIARGVDGQLFKPERGTQYEGGVKLQAFEGRLRSTVAIFDITKTNVLTPDVSQGPGSGFSIATGEQRSKGVEFDIAGRIMPGWEIIANYAYIDARVTQDNFFQTGSRLPNVPLNQGSLWTTYFFQEGVIKGFGAGIGMYAQGQRNGLLQCQNPTDCQQQFQLPGFVRMDAALYYRKPEVFNRTNLLAAINFTNLLDQRYFIGAQNFREIIYTGAPLTVLGSIKLEFN</sequence>
<dbReference type="InterPro" id="IPR000531">
    <property type="entry name" value="Beta-barrel_TonB"/>
</dbReference>
<dbReference type="Gene3D" id="2.170.130.10">
    <property type="entry name" value="TonB-dependent receptor, plug domain"/>
    <property type="match status" value="1"/>
</dbReference>
<keyword evidence="13 14" id="KW-0998">Cell outer membrane</keyword>
<feature type="region of interest" description="Disordered" evidence="16">
    <location>
        <begin position="128"/>
        <end position="155"/>
    </location>
</feature>